<dbReference type="OrthoDB" id="848707at2759"/>
<reference evidence="1 2" key="1">
    <citation type="journal article" date="2015" name="Proc. Natl. Acad. Sci. U.S.A.">
        <title>The resurrection genome of Boea hygrometrica: A blueprint for survival of dehydration.</title>
        <authorList>
            <person name="Xiao L."/>
            <person name="Yang G."/>
            <person name="Zhang L."/>
            <person name="Yang X."/>
            <person name="Zhao S."/>
            <person name="Ji Z."/>
            <person name="Zhou Q."/>
            <person name="Hu M."/>
            <person name="Wang Y."/>
            <person name="Chen M."/>
            <person name="Xu Y."/>
            <person name="Jin H."/>
            <person name="Xiao X."/>
            <person name="Hu G."/>
            <person name="Bao F."/>
            <person name="Hu Y."/>
            <person name="Wan P."/>
            <person name="Li L."/>
            <person name="Deng X."/>
            <person name="Kuang T."/>
            <person name="Xiang C."/>
            <person name="Zhu J.K."/>
            <person name="Oliver M.J."/>
            <person name="He Y."/>
        </authorList>
    </citation>
    <scope>NUCLEOTIDE SEQUENCE [LARGE SCALE GENOMIC DNA]</scope>
    <source>
        <strain evidence="2">cv. XS01</strain>
    </source>
</reference>
<dbReference type="EMBL" id="KV003922">
    <property type="protein sequence ID" value="KZV36159.1"/>
    <property type="molecule type" value="Genomic_DNA"/>
</dbReference>
<gene>
    <name evidence="1" type="ORF">F511_29757</name>
</gene>
<accession>A0A2Z7BNW2</accession>
<organism evidence="1 2">
    <name type="scientific">Dorcoceras hygrometricum</name>
    <dbReference type="NCBI Taxonomy" id="472368"/>
    <lineage>
        <taxon>Eukaryota</taxon>
        <taxon>Viridiplantae</taxon>
        <taxon>Streptophyta</taxon>
        <taxon>Embryophyta</taxon>
        <taxon>Tracheophyta</taxon>
        <taxon>Spermatophyta</taxon>
        <taxon>Magnoliopsida</taxon>
        <taxon>eudicotyledons</taxon>
        <taxon>Gunneridae</taxon>
        <taxon>Pentapetalae</taxon>
        <taxon>asterids</taxon>
        <taxon>lamiids</taxon>
        <taxon>Lamiales</taxon>
        <taxon>Gesneriaceae</taxon>
        <taxon>Didymocarpoideae</taxon>
        <taxon>Trichosporeae</taxon>
        <taxon>Loxocarpinae</taxon>
        <taxon>Dorcoceras</taxon>
    </lineage>
</organism>
<dbReference type="Proteomes" id="UP000250235">
    <property type="component" value="Unassembled WGS sequence"/>
</dbReference>
<evidence type="ECO:0000313" key="1">
    <source>
        <dbReference type="EMBL" id="KZV36159.1"/>
    </source>
</evidence>
<protein>
    <submittedName>
        <fullName evidence="1">Uncharacterized protein</fullName>
    </submittedName>
</protein>
<sequence>MVAMFKSLESTGLREFLGCPYVLYEGDLENFFAAALFELSTEGLPFMDDVPKALINAARKDFSASGELIKTSCKKKEMKVEFRLLNDILAKTVTAKAGSFDAITHERFLLMAAIHGGIKINWSKFLFDILKAMVTKSSKQAKGFAAQICVLLKGAPDLTLGESKTFPPLKLELVKDFRCEFSVCLHERSSLLMICWKAHPAVLVAPICPCVKAYPRRLAKGFCGDSAARSRNLLASVVADRYFKLFIPELEESLDVLGLQELFGITFFEILYCGKYKSCLATRRNVKDLVVFIRG</sequence>
<evidence type="ECO:0000313" key="2">
    <source>
        <dbReference type="Proteomes" id="UP000250235"/>
    </source>
</evidence>
<proteinExistence type="predicted"/>
<name>A0A2Z7BNW2_9LAMI</name>
<dbReference type="AlphaFoldDB" id="A0A2Z7BNW2"/>
<keyword evidence="2" id="KW-1185">Reference proteome</keyword>